<dbReference type="RefSeq" id="WP_347787844.1">
    <property type="nucleotide sequence ID" value="NZ_JBDQQU010000020.1"/>
</dbReference>
<comment type="caution">
    <text evidence="2">The sequence shown here is derived from an EMBL/GenBank/DDBJ whole genome shotgun (WGS) entry which is preliminary data.</text>
</comment>
<reference evidence="2 3" key="1">
    <citation type="submission" date="2024-05" db="EMBL/GenBank/DDBJ databases">
        <authorList>
            <person name="De Oliveira J.P."/>
            <person name="Noriler S.A."/>
            <person name="De Oliveira A.G."/>
            <person name="Sipoli D.S."/>
        </authorList>
    </citation>
    <scope>NUCLEOTIDE SEQUENCE [LARGE SCALE GENOMIC DNA]</scope>
    <source>
        <strain evidence="2 3">LABIM186</strain>
    </source>
</reference>
<dbReference type="Pfam" id="PF07484">
    <property type="entry name" value="Collar"/>
    <property type="match status" value="1"/>
</dbReference>
<dbReference type="EMBL" id="JBDQQU010000020">
    <property type="protein sequence ID" value="MEO3956452.1"/>
    <property type="molecule type" value="Genomic_DNA"/>
</dbReference>
<evidence type="ECO:0000313" key="3">
    <source>
        <dbReference type="Proteomes" id="UP001438292"/>
    </source>
</evidence>
<dbReference type="InterPro" id="IPR037053">
    <property type="entry name" value="Phage_tail_collar_dom_sf"/>
</dbReference>
<dbReference type="SUPFAM" id="SSF88874">
    <property type="entry name" value="Receptor-binding domain of short tail fibre protein gp12"/>
    <property type="match status" value="1"/>
</dbReference>
<feature type="domain" description="Phage tail collar" evidence="1">
    <location>
        <begin position="456"/>
        <end position="513"/>
    </location>
</feature>
<accession>A0ABV0H9G6</accession>
<organism evidence="2 3">
    <name type="scientific">Chromobacterium piscinae</name>
    <dbReference type="NCBI Taxonomy" id="686831"/>
    <lineage>
        <taxon>Bacteria</taxon>
        <taxon>Pseudomonadati</taxon>
        <taxon>Pseudomonadota</taxon>
        <taxon>Betaproteobacteria</taxon>
        <taxon>Neisseriales</taxon>
        <taxon>Chromobacteriaceae</taxon>
        <taxon>Chromobacterium</taxon>
    </lineage>
</organism>
<protein>
    <submittedName>
        <fullName evidence="2">Tail fiber protein</fullName>
    </submittedName>
</protein>
<dbReference type="Proteomes" id="UP001438292">
    <property type="component" value="Unassembled WGS sequence"/>
</dbReference>
<evidence type="ECO:0000259" key="1">
    <source>
        <dbReference type="Pfam" id="PF07484"/>
    </source>
</evidence>
<proteinExistence type="predicted"/>
<evidence type="ECO:0000313" key="2">
    <source>
        <dbReference type="EMBL" id="MEO3956452.1"/>
    </source>
</evidence>
<dbReference type="InterPro" id="IPR011083">
    <property type="entry name" value="Phage_tail_collar_dom"/>
</dbReference>
<gene>
    <name evidence="2" type="ORF">ABH309_18590</name>
</gene>
<dbReference type="Gene3D" id="3.90.1340.10">
    <property type="entry name" value="Phage tail collar domain"/>
    <property type="match status" value="1"/>
</dbReference>
<name>A0ABV0H9G6_9NEIS</name>
<sequence>MQNQLKPINSSDGQFQDGNPYTGALGTVVTSEWLNGVQSAVQSTQRELLKLLQDSKQDPDSNRDDQLLQAVRNIAWGGNSKPATLAGYGIAIASQTEAEAGTDNDKAMTPLRVEQALNAAGLSGYAKNITSGSLQTVRPNGLYHVDATGQVSGAPDKSNGMLLANFLNDKWGSQVYWMWGGATYEQRLENGNWQPWIKLLKTGQQSTLADYGITDGASKTDLQKAVNDLVAGAPGALNTLQELAAALGNDQNFAATVTNKLANKADKSSSLAGYGINTLALSTAQTAQIIKTTPNIYDNNLYTSGTLELRSTGTDFPSLGLHRPGNSAVALVHKGYGNDTLMLKEASGGEYRVWHSGNDASFIKRRRYRISVDDKTSLDDAITACETGFNYGTSSGVTGPYIAFGGLGEANSNLNYPCQLTADYTTGYVMRFRTRNDDAQRWNPWYSLIHEGYLTGQVAFFAMANPPQGWLQARGNAVSRTVYAALFAAIGTTYGAGDGSTTFNLPDLRGEFVRGWDANVDQGRVFGSKQKGTLVVTNEYFNDGELYNISTNVGLGHAMDGTTAFGADVPNLAEYPGLELHSVTGNRATLDNYVSSIGVARPHNIALLACIKY</sequence>
<keyword evidence="3" id="KW-1185">Reference proteome</keyword>